<keyword evidence="3" id="KW-1185">Reference proteome</keyword>
<proteinExistence type="predicted"/>
<evidence type="ECO:0000313" key="2">
    <source>
        <dbReference type="EMBL" id="SLN52526.1"/>
    </source>
</evidence>
<protein>
    <recommendedName>
        <fullName evidence="4">Flp/Fap pilin component</fullName>
    </recommendedName>
</protein>
<evidence type="ECO:0000313" key="3">
    <source>
        <dbReference type="Proteomes" id="UP000193061"/>
    </source>
</evidence>
<dbReference type="OrthoDB" id="5525128at2"/>
<sequence length="60" mass="6286">MQNYLKKFRADELGAVTVDWVVLTAIVVSLAAAAFSGVEGGVGALTQKLLTYLQSLTVGT</sequence>
<organism evidence="2 3">
    <name type="scientific">Roseovarius albus</name>
    <dbReference type="NCBI Taxonomy" id="1247867"/>
    <lineage>
        <taxon>Bacteria</taxon>
        <taxon>Pseudomonadati</taxon>
        <taxon>Pseudomonadota</taxon>
        <taxon>Alphaproteobacteria</taxon>
        <taxon>Rhodobacterales</taxon>
        <taxon>Roseobacteraceae</taxon>
        <taxon>Roseovarius</taxon>
    </lineage>
</organism>
<evidence type="ECO:0008006" key="4">
    <source>
        <dbReference type="Google" id="ProtNLM"/>
    </source>
</evidence>
<reference evidence="2 3" key="1">
    <citation type="submission" date="2017-03" db="EMBL/GenBank/DDBJ databases">
        <authorList>
            <person name="Afonso C.L."/>
            <person name="Miller P.J."/>
            <person name="Scott M.A."/>
            <person name="Spackman E."/>
            <person name="Goraichik I."/>
            <person name="Dimitrov K.M."/>
            <person name="Suarez D.L."/>
            <person name="Swayne D.E."/>
        </authorList>
    </citation>
    <scope>NUCLEOTIDE SEQUENCE [LARGE SCALE GENOMIC DNA]</scope>
    <source>
        <strain evidence="2 3">CECT 7450</strain>
    </source>
</reference>
<keyword evidence="1" id="KW-0812">Transmembrane</keyword>
<dbReference type="EMBL" id="FWFX01000008">
    <property type="protein sequence ID" value="SLN52526.1"/>
    <property type="molecule type" value="Genomic_DNA"/>
</dbReference>
<gene>
    <name evidence="2" type="ORF">ROA7450_02642</name>
</gene>
<feature type="transmembrane region" description="Helical" evidence="1">
    <location>
        <begin position="20"/>
        <end position="38"/>
    </location>
</feature>
<accession>A0A1X6ZJ49</accession>
<dbReference type="Proteomes" id="UP000193061">
    <property type="component" value="Unassembled WGS sequence"/>
</dbReference>
<evidence type="ECO:0000256" key="1">
    <source>
        <dbReference type="SAM" id="Phobius"/>
    </source>
</evidence>
<keyword evidence="1" id="KW-0472">Membrane</keyword>
<keyword evidence="1" id="KW-1133">Transmembrane helix</keyword>
<name>A0A1X6ZJ49_9RHOB</name>
<dbReference type="AlphaFoldDB" id="A0A1X6ZJ49"/>
<dbReference type="RefSeq" id="WP_085806272.1">
    <property type="nucleotide sequence ID" value="NZ_FWFX01000008.1"/>
</dbReference>